<organism evidence="2">
    <name type="scientific">Dulem virus 39</name>
    <dbReference type="NCBI Taxonomy" id="3145757"/>
    <lineage>
        <taxon>Viruses</taxon>
        <taxon>Duplodnaviria</taxon>
        <taxon>Heunggongvirae</taxon>
        <taxon>Uroviricota</taxon>
        <taxon>Caudoviricetes</taxon>
    </lineage>
</organism>
<keyword evidence="1" id="KW-0472">Membrane</keyword>
<keyword evidence="1" id="KW-1133">Transmembrane helix</keyword>
<name>A0AAU8B5F5_9CAUD</name>
<accession>A0AAU8B5F5</accession>
<protein>
    <submittedName>
        <fullName evidence="2">Uncharacterized protein</fullName>
    </submittedName>
</protein>
<reference evidence="2" key="1">
    <citation type="submission" date="2024-03" db="EMBL/GenBank/DDBJ databases">
        <title>Diverse circular DNA viruses in blood, oral, and fecal samples of captive lemurs.</title>
        <authorList>
            <person name="Paietta E.N."/>
            <person name="Kraberger S."/>
            <person name="Lund M.C."/>
            <person name="Custer J.M."/>
            <person name="Vargas K.M."/>
            <person name="Ehmke E.E."/>
            <person name="Yoder A.D."/>
            <person name="Varsani A."/>
        </authorList>
    </citation>
    <scope>NUCLEOTIDE SEQUENCE</scope>
    <source>
        <strain evidence="2">Duke_28FS_1</strain>
    </source>
</reference>
<feature type="transmembrane region" description="Helical" evidence="1">
    <location>
        <begin position="12"/>
        <end position="31"/>
    </location>
</feature>
<evidence type="ECO:0000256" key="1">
    <source>
        <dbReference type="SAM" id="Phobius"/>
    </source>
</evidence>
<evidence type="ECO:0000313" key="2">
    <source>
        <dbReference type="EMBL" id="XCD07469.1"/>
    </source>
</evidence>
<dbReference type="EMBL" id="PP511791">
    <property type="protein sequence ID" value="XCD07469.1"/>
    <property type="molecule type" value="Genomic_DNA"/>
</dbReference>
<sequence length="38" mass="4506">MILYKSSKENRGSFIICFWTIHIISIFLTKINRKLGFS</sequence>
<proteinExistence type="predicted"/>
<keyword evidence="1" id="KW-0812">Transmembrane</keyword>